<name>A0A016WHD6_9BILA</name>
<evidence type="ECO:0000313" key="3">
    <source>
        <dbReference type="Proteomes" id="UP000024635"/>
    </source>
</evidence>
<dbReference type="AlphaFoldDB" id="A0A016WHD6"/>
<accession>A0A016WHD6</accession>
<comment type="caution">
    <text evidence="2">The sequence shown here is derived from an EMBL/GenBank/DDBJ whole genome shotgun (WGS) entry which is preliminary data.</text>
</comment>
<evidence type="ECO:0000256" key="1">
    <source>
        <dbReference type="SAM" id="MobiDB-lite"/>
    </source>
</evidence>
<proteinExistence type="predicted"/>
<protein>
    <submittedName>
        <fullName evidence="2">Uncharacterized protein</fullName>
    </submittedName>
</protein>
<evidence type="ECO:0000313" key="2">
    <source>
        <dbReference type="EMBL" id="EYC38702.1"/>
    </source>
</evidence>
<reference evidence="3" key="1">
    <citation type="journal article" date="2015" name="Nat. Genet.">
        <title>The genome and transcriptome of the zoonotic hookworm Ancylostoma ceylanicum identify infection-specific gene families.</title>
        <authorList>
            <person name="Schwarz E.M."/>
            <person name="Hu Y."/>
            <person name="Antoshechkin I."/>
            <person name="Miller M.M."/>
            <person name="Sternberg P.W."/>
            <person name="Aroian R.V."/>
        </authorList>
    </citation>
    <scope>NUCLEOTIDE SEQUENCE</scope>
    <source>
        <strain evidence="3">HY135</strain>
    </source>
</reference>
<dbReference type="Proteomes" id="UP000024635">
    <property type="component" value="Unassembled WGS sequence"/>
</dbReference>
<sequence>MSGAVDRSLYGTSMKLSRDCPSCASSLGEKGRDHVTLIGAFGPPVTLTCFNLKCVDFAAHGVLLRDIVLVQTGGRDGRHQSESPDYAHFPSTMIHEPST</sequence>
<organism evidence="2 3">
    <name type="scientific">Ancylostoma ceylanicum</name>
    <dbReference type="NCBI Taxonomy" id="53326"/>
    <lineage>
        <taxon>Eukaryota</taxon>
        <taxon>Metazoa</taxon>
        <taxon>Ecdysozoa</taxon>
        <taxon>Nematoda</taxon>
        <taxon>Chromadorea</taxon>
        <taxon>Rhabditida</taxon>
        <taxon>Rhabditina</taxon>
        <taxon>Rhabditomorpha</taxon>
        <taxon>Strongyloidea</taxon>
        <taxon>Ancylostomatidae</taxon>
        <taxon>Ancylostomatinae</taxon>
        <taxon>Ancylostoma</taxon>
    </lineage>
</organism>
<keyword evidence="3" id="KW-1185">Reference proteome</keyword>
<feature type="region of interest" description="Disordered" evidence="1">
    <location>
        <begin position="75"/>
        <end position="99"/>
    </location>
</feature>
<gene>
    <name evidence="2" type="primary">Acey_s0701.g1652</name>
    <name evidence="2" type="ORF">Y032_0701g1652</name>
</gene>
<dbReference type="EMBL" id="JARK01000301">
    <property type="protein sequence ID" value="EYC38702.1"/>
    <property type="molecule type" value="Genomic_DNA"/>
</dbReference>